<organism evidence="9 10">
    <name type="scientific">Devosia nitrariae</name>
    <dbReference type="NCBI Taxonomy" id="2071872"/>
    <lineage>
        <taxon>Bacteria</taxon>
        <taxon>Pseudomonadati</taxon>
        <taxon>Pseudomonadota</taxon>
        <taxon>Alphaproteobacteria</taxon>
        <taxon>Hyphomicrobiales</taxon>
        <taxon>Devosiaceae</taxon>
        <taxon>Devosia</taxon>
    </lineage>
</organism>
<dbReference type="InterPro" id="IPR036565">
    <property type="entry name" value="Mur-like_cat_sf"/>
</dbReference>
<evidence type="ECO:0000256" key="6">
    <source>
        <dbReference type="ARBA" id="ARBA00022842"/>
    </source>
</evidence>
<dbReference type="PIRSF" id="PIRSF001563">
    <property type="entry name" value="Folylpolyglu_synth"/>
    <property type="match status" value="1"/>
</dbReference>
<evidence type="ECO:0000259" key="8">
    <source>
        <dbReference type="Pfam" id="PF08245"/>
    </source>
</evidence>
<dbReference type="InterPro" id="IPR036615">
    <property type="entry name" value="Mur_ligase_C_dom_sf"/>
</dbReference>
<dbReference type="InterPro" id="IPR013221">
    <property type="entry name" value="Mur_ligase_cen"/>
</dbReference>
<name>A0ABQ5W8R7_9HYPH</name>
<comment type="similarity">
    <text evidence="1 7">Belongs to the folylpolyglutamate synthase family.</text>
</comment>
<dbReference type="Proteomes" id="UP001156691">
    <property type="component" value="Unassembled WGS sequence"/>
</dbReference>
<evidence type="ECO:0000256" key="5">
    <source>
        <dbReference type="ARBA" id="ARBA00022840"/>
    </source>
</evidence>
<dbReference type="SUPFAM" id="SSF53244">
    <property type="entry name" value="MurD-like peptide ligases, peptide-binding domain"/>
    <property type="match status" value="1"/>
</dbReference>
<evidence type="ECO:0000256" key="4">
    <source>
        <dbReference type="ARBA" id="ARBA00022741"/>
    </source>
</evidence>
<dbReference type="Pfam" id="PF08245">
    <property type="entry name" value="Mur_ligase_M"/>
    <property type="match status" value="1"/>
</dbReference>
<gene>
    <name evidence="9" type="primary">folC</name>
    <name evidence="9" type="ORF">GCM10010862_32850</name>
</gene>
<dbReference type="EMBL" id="BSNS01000015">
    <property type="protein sequence ID" value="GLQ56026.1"/>
    <property type="molecule type" value="Genomic_DNA"/>
</dbReference>
<keyword evidence="2 7" id="KW-0436">Ligase</keyword>
<sequence>MSRTDAILTRLLALHPKLIDLSLARMERLLDALGRPQDRLPPVIHVAGTNGKGSTVAYLRAFLEAAGKRVHVYTSPQLVHFNERIRLAGKLVGNRQLNAALEHCEVVNAGVPITYFEITTAAAIHLFAKTPADYLLLEVGLGGRYDATNVVDKPLGAVITPVSVDHIEYLGSDIGGIAREKAGILKRGALAVVARQTEAGLAAIEAEAAKLGVTPFLAGQDFDCHFADGRMVYQDEDGLLDLPPPALAGPHQIDNAGVAIAAARHFGLPVSAEEIARGLRSVDWPARLAPITGRLRDLISPDQELWLDGGHNEAGGRVLAEALHDMHRRNPRPLVLIMGTFANKDAEGYLKHFTSMPEIVFTVPIPGDRAAWKPSALAALARRLGFAAQPKRGIPSALTAAAKVPGARIVICGALHLAGSVLALDGSPPR</sequence>
<dbReference type="Gene3D" id="3.90.190.20">
    <property type="entry name" value="Mur ligase, C-terminal domain"/>
    <property type="match status" value="1"/>
</dbReference>
<proteinExistence type="inferred from homology"/>
<evidence type="ECO:0000256" key="1">
    <source>
        <dbReference type="ARBA" id="ARBA00008276"/>
    </source>
</evidence>
<evidence type="ECO:0000256" key="7">
    <source>
        <dbReference type="PIRNR" id="PIRNR001563"/>
    </source>
</evidence>
<evidence type="ECO:0000256" key="2">
    <source>
        <dbReference type="ARBA" id="ARBA00022598"/>
    </source>
</evidence>
<evidence type="ECO:0000313" key="10">
    <source>
        <dbReference type="Proteomes" id="UP001156691"/>
    </source>
</evidence>
<dbReference type="PANTHER" id="PTHR11136:SF0">
    <property type="entry name" value="DIHYDROFOLATE SYNTHETASE-RELATED"/>
    <property type="match status" value="1"/>
</dbReference>
<feature type="domain" description="Mur ligase central" evidence="8">
    <location>
        <begin position="46"/>
        <end position="263"/>
    </location>
</feature>
<dbReference type="InterPro" id="IPR018109">
    <property type="entry name" value="Folylpolyglutamate_synth_CS"/>
</dbReference>
<keyword evidence="5 7" id="KW-0067">ATP-binding</keyword>
<keyword evidence="10" id="KW-1185">Reference proteome</keyword>
<accession>A0ABQ5W8R7</accession>
<dbReference type="InterPro" id="IPR001645">
    <property type="entry name" value="Folylpolyglutamate_synth"/>
</dbReference>
<dbReference type="PANTHER" id="PTHR11136">
    <property type="entry name" value="FOLYLPOLYGLUTAMATE SYNTHASE-RELATED"/>
    <property type="match status" value="1"/>
</dbReference>
<dbReference type="PROSITE" id="PS01012">
    <property type="entry name" value="FOLYLPOLYGLU_SYNT_2"/>
    <property type="match status" value="1"/>
</dbReference>
<keyword evidence="3" id="KW-0479">Metal-binding</keyword>
<dbReference type="Gene3D" id="3.40.1190.10">
    <property type="entry name" value="Mur-like, catalytic domain"/>
    <property type="match status" value="1"/>
</dbReference>
<keyword evidence="4 7" id="KW-0547">Nucleotide-binding</keyword>
<evidence type="ECO:0000313" key="9">
    <source>
        <dbReference type="EMBL" id="GLQ56026.1"/>
    </source>
</evidence>
<dbReference type="NCBIfam" id="TIGR01499">
    <property type="entry name" value="folC"/>
    <property type="match status" value="1"/>
</dbReference>
<dbReference type="RefSeq" id="WP_284341441.1">
    <property type="nucleotide sequence ID" value="NZ_BSNS01000015.1"/>
</dbReference>
<evidence type="ECO:0000256" key="3">
    <source>
        <dbReference type="ARBA" id="ARBA00022723"/>
    </source>
</evidence>
<comment type="caution">
    <text evidence="9">The sequence shown here is derived from an EMBL/GenBank/DDBJ whole genome shotgun (WGS) entry which is preliminary data.</text>
</comment>
<protein>
    <submittedName>
        <fullName evidence="9">Bifunctional folylpolyglutamate synthase/dihydrofolate synthase</fullName>
    </submittedName>
</protein>
<reference evidence="10" key="1">
    <citation type="journal article" date="2019" name="Int. J. Syst. Evol. Microbiol.">
        <title>The Global Catalogue of Microorganisms (GCM) 10K type strain sequencing project: providing services to taxonomists for standard genome sequencing and annotation.</title>
        <authorList>
            <consortium name="The Broad Institute Genomics Platform"/>
            <consortium name="The Broad Institute Genome Sequencing Center for Infectious Disease"/>
            <person name="Wu L."/>
            <person name="Ma J."/>
        </authorList>
    </citation>
    <scope>NUCLEOTIDE SEQUENCE [LARGE SCALE GENOMIC DNA]</scope>
    <source>
        <strain evidence="10">NBRC 112416</strain>
    </source>
</reference>
<dbReference type="SUPFAM" id="SSF53623">
    <property type="entry name" value="MurD-like peptide ligases, catalytic domain"/>
    <property type="match status" value="1"/>
</dbReference>
<keyword evidence="6" id="KW-0460">Magnesium</keyword>